<keyword evidence="2" id="KW-0812">Transmembrane</keyword>
<evidence type="ECO:0000256" key="2">
    <source>
        <dbReference type="SAM" id="Phobius"/>
    </source>
</evidence>
<accession>A0A562T0A5</accession>
<dbReference type="PROSITE" id="PS51257">
    <property type="entry name" value="PROKAR_LIPOPROTEIN"/>
    <property type="match status" value="1"/>
</dbReference>
<keyword evidence="2" id="KW-0472">Membrane</keyword>
<feature type="transmembrane region" description="Helical" evidence="2">
    <location>
        <begin position="12"/>
        <end position="30"/>
    </location>
</feature>
<feature type="region of interest" description="Disordered" evidence="1">
    <location>
        <begin position="37"/>
        <end position="82"/>
    </location>
</feature>
<sequence>MNKIKIEKASLYKLGMTICLAMIISMFLFACGSSRNSGTGEDMNDIDTSSDVIQDTSGAMRDTSMYPDTSSMNRVPPEDGGQ</sequence>
<dbReference type="RefSeq" id="WP_145716246.1">
    <property type="nucleotide sequence ID" value="NZ_BAAAFY010000005.1"/>
</dbReference>
<dbReference type="EMBL" id="VLLG01000004">
    <property type="protein sequence ID" value="TWI86440.1"/>
    <property type="molecule type" value="Genomic_DNA"/>
</dbReference>
<evidence type="ECO:0000313" key="3">
    <source>
        <dbReference type="EMBL" id="TWI86440.1"/>
    </source>
</evidence>
<feature type="compositionally biased region" description="Polar residues" evidence="1">
    <location>
        <begin position="46"/>
        <end position="57"/>
    </location>
</feature>
<dbReference type="AlphaFoldDB" id="A0A562T0A5"/>
<proteinExistence type="predicted"/>
<evidence type="ECO:0000256" key="1">
    <source>
        <dbReference type="SAM" id="MobiDB-lite"/>
    </source>
</evidence>
<protein>
    <submittedName>
        <fullName evidence="3">Uncharacterized protein</fullName>
    </submittedName>
</protein>
<name>A0A562T0A5_CHIJA</name>
<dbReference type="Proteomes" id="UP000316778">
    <property type="component" value="Unassembled WGS sequence"/>
</dbReference>
<comment type="caution">
    <text evidence="3">The sequence shown here is derived from an EMBL/GenBank/DDBJ whole genome shotgun (WGS) entry which is preliminary data.</text>
</comment>
<keyword evidence="2" id="KW-1133">Transmembrane helix</keyword>
<reference evidence="3 4" key="1">
    <citation type="journal article" date="2013" name="Stand. Genomic Sci.">
        <title>Genomic Encyclopedia of Type Strains, Phase I: The one thousand microbial genomes (KMG-I) project.</title>
        <authorList>
            <person name="Kyrpides N.C."/>
            <person name="Woyke T."/>
            <person name="Eisen J.A."/>
            <person name="Garrity G."/>
            <person name="Lilburn T.G."/>
            <person name="Beck B.J."/>
            <person name="Whitman W.B."/>
            <person name="Hugenholtz P."/>
            <person name="Klenk H.P."/>
        </authorList>
    </citation>
    <scope>NUCLEOTIDE SEQUENCE [LARGE SCALE GENOMIC DNA]</scope>
    <source>
        <strain evidence="3 4">DSM 13484</strain>
    </source>
</reference>
<organism evidence="3 4">
    <name type="scientific">Chitinophaga japonensis</name>
    <name type="common">Flexibacter japonensis</name>
    <dbReference type="NCBI Taxonomy" id="104662"/>
    <lineage>
        <taxon>Bacteria</taxon>
        <taxon>Pseudomonadati</taxon>
        <taxon>Bacteroidota</taxon>
        <taxon>Chitinophagia</taxon>
        <taxon>Chitinophagales</taxon>
        <taxon>Chitinophagaceae</taxon>
        <taxon>Chitinophaga</taxon>
    </lineage>
</organism>
<gene>
    <name evidence="3" type="ORF">LX66_3697</name>
</gene>
<evidence type="ECO:0000313" key="4">
    <source>
        <dbReference type="Proteomes" id="UP000316778"/>
    </source>
</evidence>
<keyword evidence="4" id="KW-1185">Reference proteome</keyword>
<dbReference type="OrthoDB" id="676979at2"/>